<keyword evidence="5 9" id="KW-0067">ATP-binding</keyword>
<evidence type="ECO:0000256" key="6">
    <source>
        <dbReference type="ARBA" id="ARBA00022962"/>
    </source>
</evidence>
<dbReference type="GO" id="GO:0004066">
    <property type="term" value="F:asparagine synthase (glutamine-hydrolyzing) activity"/>
    <property type="evidence" value="ECO:0007669"/>
    <property type="project" value="UniProtKB-EC"/>
</dbReference>
<gene>
    <name evidence="12" type="ORF">A2477_04010</name>
</gene>
<protein>
    <recommendedName>
        <fullName evidence="3">asparagine synthase (glutamine-hydrolyzing)</fullName>
        <ecNumber evidence="3">6.3.5.4</ecNumber>
    </recommendedName>
</protein>
<feature type="site" description="Important for beta-aspartyl-AMP intermediate formation" evidence="10">
    <location>
        <position position="361"/>
    </location>
</feature>
<dbReference type="GO" id="GO:0005829">
    <property type="term" value="C:cytosol"/>
    <property type="evidence" value="ECO:0007669"/>
    <property type="project" value="TreeGrafter"/>
</dbReference>
<keyword evidence="4 9" id="KW-0547">Nucleotide-binding</keyword>
<evidence type="ECO:0000256" key="7">
    <source>
        <dbReference type="ARBA" id="ARBA00048741"/>
    </source>
</evidence>
<dbReference type="EMBL" id="MFGL01000020">
    <property type="protein sequence ID" value="OGF40640.1"/>
    <property type="molecule type" value="Genomic_DNA"/>
</dbReference>
<evidence type="ECO:0000256" key="9">
    <source>
        <dbReference type="PIRSR" id="PIRSR001589-2"/>
    </source>
</evidence>
<dbReference type="Proteomes" id="UP000177939">
    <property type="component" value="Unassembled WGS sequence"/>
</dbReference>
<dbReference type="Gene3D" id="3.60.20.10">
    <property type="entry name" value="Glutamine Phosphoribosylpyrophosphate, subunit 1, domain 1"/>
    <property type="match status" value="1"/>
</dbReference>
<feature type="domain" description="Glutamine amidotransferase type-2" evidence="11">
    <location>
        <begin position="2"/>
        <end position="207"/>
    </location>
</feature>
<dbReference type="InterPro" id="IPR033738">
    <property type="entry name" value="AsnB_N"/>
</dbReference>
<dbReference type="Pfam" id="PF13537">
    <property type="entry name" value="GATase_7"/>
    <property type="match status" value="1"/>
</dbReference>
<feature type="binding site" evidence="9">
    <location>
        <position position="281"/>
    </location>
    <ligand>
        <name>ATP</name>
        <dbReference type="ChEBI" id="CHEBI:30616"/>
    </ligand>
</feature>
<dbReference type="SUPFAM" id="SSF56235">
    <property type="entry name" value="N-terminal nucleophile aminohydrolases (Ntn hydrolases)"/>
    <property type="match status" value="1"/>
</dbReference>
<dbReference type="InterPro" id="IPR017932">
    <property type="entry name" value="GATase_2_dom"/>
</dbReference>
<dbReference type="InterPro" id="IPR051786">
    <property type="entry name" value="ASN_synthetase/amidase"/>
</dbReference>
<accession>A0A1F5TP33</accession>
<dbReference type="GO" id="GO:0006529">
    <property type="term" value="P:asparagine biosynthetic process"/>
    <property type="evidence" value="ECO:0007669"/>
    <property type="project" value="UniProtKB-KW"/>
</dbReference>
<evidence type="ECO:0000256" key="10">
    <source>
        <dbReference type="PIRSR" id="PIRSR001589-3"/>
    </source>
</evidence>
<dbReference type="SUPFAM" id="SSF52402">
    <property type="entry name" value="Adenine nucleotide alpha hydrolases-like"/>
    <property type="match status" value="1"/>
</dbReference>
<keyword evidence="8" id="KW-0061">Asparagine biosynthesis</keyword>
<dbReference type="CDD" id="cd00712">
    <property type="entry name" value="AsnB"/>
    <property type="match status" value="1"/>
</dbReference>
<dbReference type="PANTHER" id="PTHR43284:SF1">
    <property type="entry name" value="ASPARAGINE SYNTHETASE"/>
    <property type="match status" value="1"/>
</dbReference>
<dbReference type="CDD" id="cd01991">
    <property type="entry name" value="Asn_synthase_B_C"/>
    <property type="match status" value="1"/>
</dbReference>
<comment type="caution">
    <text evidence="12">The sequence shown here is derived from an EMBL/GenBank/DDBJ whole genome shotgun (WGS) entry which is preliminary data.</text>
</comment>
<dbReference type="PANTHER" id="PTHR43284">
    <property type="entry name" value="ASPARAGINE SYNTHETASE (GLUTAMINE-HYDROLYZING)"/>
    <property type="match status" value="1"/>
</dbReference>
<evidence type="ECO:0000256" key="4">
    <source>
        <dbReference type="ARBA" id="ARBA00022741"/>
    </source>
</evidence>
<feature type="active site" description="For GATase activity" evidence="8">
    <location>
        <position position="2"/>
    </location>
</feature>
<proteinExistence type="inferred from homology"/>
<evidence type="ECO:0000313" key="12">
    <source>
        <dbReference type="EMBL" id="OGF40640.1"/>
    </source>
</evidence>
<dbReference type="Pfam" id="PF00733">
    <property type="entry name" value="Asn_synthase"/>
    <property type="match status" value="1"/>
</dbReference>
<evidence type="ECO:0000256" key="5">
    <source>
        <dbReference type="ARBA" id="ARBA00022840"/>
    </source>
</evidence>
<evidence type="ECO:0000313" key="13">
    <source>
        <dbReference type="Proteomes" id="UP000177939"/>
    </source>
</evidence>
<dbReference type="Gene3D" id="3.40.50.620">
    <property type="entry name" value="HUPs"/>
    <property type="match status" value="1"/>
</dbReference>
<dbReference type="InterPro" id="IPR029055">
    <property type="entry name" value="Ntn_hydrolases_N"/>
</dbReference>
<dbReference type="InterPro" id="IPR001962">
    <property type="entry name" value="Asn_synthase"/>
</dbReference>
<comment type="similarity">
    <text evidence="2">Belongs to the asparagine synthetase family.</text>
</comment>
<keyword evidence="8" id="KW-0028">Amino-acid biosynthesis</keyword>
<comment type="catalytic activity">
    <reaction evidence="7">
        <text>L-aspartate + L-glutamine + ATP + H2O = L-asparagine + L-glutamate + AMP + diphosphate + H(+)</text>
        <dbReference type="Rhea" id="RHEA:12228"/>
        <dbReference type="ChEBI" id="CHEBI:15377"/>
        <dbReference type="ChEBI" id="CHEBI:15378"/>
        <dbReference type="ChEBI" id="CHEBI:29985"/>
        <dbReference type="ChEBI" id="CHEBI:29991"/>
        <dbReference type="ChEBI" id="CHEBI:30616"/>
        <dbReference type="ChEBI" id="CHEBI:33019"/>
        <dbReference type="ChEBI" id="CHEBI:58048"/>
        <dbReference type="ChEBI" id="CHEBI:58359"/>
        <dbReference type="ChEBI" id="CHEBI:456215"/>
        <dbReference type="EC" id="6.3.5.4"/>
    </reaction>
</comment>
<reference evidence="12 13" key="1">
    <citation type="journal article" date="2016" name="Nat. Commun.">
        <title>Thousands of microbial genomes shed light on interconnected biogeochemical processes in an aquifer system.</title>
        <authorList>
            <person name="Anantharaman K."/>
            <person name="Brown C.T."/>
            <person name="Hug L.A."/>
            <person name="Sharon I."/>
            <person name="Castelle C.J."/>
            <person name="Probst A.J."/>
            <person name="Thomas B.C."/>
            <person name="Singh A."/>
            <person name="Wilkins M.J."/>
            <person name="Karaoz U."/>
            <person name="Brodie E.L."/>
            <person name="Williams K.H."/>
            <person name="Hubbard S.S."/>
            <person name="Banfield J.F."/>
        </authorList>
    </citation>
    <scope>NUCLEOTIDE SEQUENCE [LARGE SCALE GENOMIC DNA]</scope>
</reference>
<dbReference type="GO" id="GO:0005524">
    <property type="term" value="F:ATP binding"/>
    <property type="evidence" value="ECO:0007669"/>
    <property type="project" value="UniProtKB-KW"/>
</dbReference>
<evidence type="ECO:0000256" key="8">
    <source>
        <dbReference type="PIRSR" id="PIRSR001589-1"/>
    </source>
</evidence>
<evidence type="ECO:0000256" key="3">
    <source>
        <dbReference type="ARBA" id="ARBA00012737"/>
    </source>
</evidence>
<sequence length="627" mass="71938">MCSINGFNFQDEGLIKRMNEITKHRGPDDSGVFLSSRWSLGHNRLSIIDLSSTGHQPMLSADKKFAIIFNGEIYNFLEIKKELEALGYKFKSKTDTEVILYAYQEWGSACLQKFNGMFALAILNTETEELFFARDRVGIKPLYYYHKDKKVIFSSEAKAILEHKIDAPLDYEALNIYFRLLYVPSPLTIWQNIYKLPPASYAVVNKTGDIKITKYWQFNDSSLLSDKEQIKEEISRLLHDSVKKQLMSDRPVGVFLSGGIDSTIITGIMSRLSDKVNTFSVGFEDTEEAAKYNNDFLIARRTAAHFNTSHHEYILSAQDVLANLPAAIYHMDEPISNHVQAVNMLLARQTTKIAKVVLGGDGGDELFGGYERYYYSALIDRFNRLPRVLRKSAAAKLFFSAAGKSGWYEKINTAPGVARYLSFFSQKERIISSFLSDEVSRPEVLPEFLSKQYFSEVDEADFTRQFMRTDIMSWLPDESLARSDKMSMAAGLEQRVPFLDHRLVELADRIPVRYKIGRKGAMFGSIGKHYEGKIILREAMREYLPYFVLSQPKWGWFSPAAKWLRGPLQPLMREALSPAFCAGTKDMFNFAALQKMLDDHISKKQYALNTLWSAMTFQLWYRQFMNK</sequence>
<name>A0A1F5TP33_9BACT</name>
<dbReference type="InterPro" id="IPR014729">
    <property type="entry name" value="Rossmann-like_a/b/a_fold"/>
</dbReference>
<evidence type="ECO:0000256" key="2">
    <source>
        <dbReference type="ARBA" id="ARBA00005752"/>
    </source>
</evidence>
<evidence type="ECO:0000259" key="11">
    <source>
        <dbReference type="PROSITE" id="PS51278"/>
    </source>
</evidence>
<dbReference type="PROSITE" id="PS51278">
    <property type="entry name" value="GATASE_TYPE_2"/>
    <property type="match status" value="1"/>
</dbReference>
<dbReference type="InterPro" id="IPR006426">
    <property type="entry name" value="Asn_synth_AEB"/>
</dbReference>
<evidence type="ECO:0000256" key="1">
    <source>
        <dbReference type="ARBA" id="ARBA00005187"/>
    </source>
</evidence>
<dbReference type="NCBIfam" id="TIGR01536">
    <property type="entry name" value="asn_synth_AEB"/>
    <property type="match status" value="1"/>
</dbReference>
<keyword evidence="6 8" id="KW-0315">Glutamine amidotransferase</keyword>
<feature type="binding site" evidence="9">
    <location>
        <position position="95"/>
    </location>
    <ligand>
        <name>L-glutamine</name>
        <dbReference type="ChEBI" id="CHEBI:58359"/>
    </ligand>
</feature>
<organism evidence="12 13">
    <name type="scientific">Candidatus Falkowbacteria bacterium RIFOXYC2_FULL_47_12</name>
    <dbReference type="NCBI Taxonomy" id="1798004"/>
    <lineage>
        <taxon>Bacteria</taxon>
        <taxon>Candidatus Falkowiibacteriota</taxon>
    </lineage>
</organism>
<dbReference type="EC" id="6.3.5.4" evidence="3"/>
<comment type="pathway">
    <text evidence="1">Amino-acid biosynthesis; L-asparagine biosynthesis; L-asparagine from L-aspartate (L-Gln route): step 1/1.</text>
</comment>
<dbReference type="AlphaFoldDB" id="A0A1F5TP33"/>
<dbReference type="PIRSF" id="PIRSF001589">
    <property type="entry name" value="Asn_synthetase_glu-h"/>
    <property type="match status" value="1"/>
</dbReference>